<feature type="compositionally biased region" description="Basic and acidic residues" evidence="1">
    <location>
        <begin position="75"/>
        <end position="98"/>
    </location>
</feature>
<evidence type="ECO:0000313" key="3">
    <source>
        <dbReference type="EMBL" id="TFB95494.1"/>
    </source>
</evidence>
<dbReference type="AlphaFoldDB" id="A0A5F0DET4"/>
<dbReference type="EMBL" id="SOFF01000002">
    <property type="protein sequence ID" value="TFB95494.1"/>
    <property type="molecule type" value="Genomic_DNA"/>
</dbReference>
<dbReference type="Proteomes" id="UP000297654">
    <property type="component" value="Unassembled WGS sequence"/>
</dbReference>
<name>A0A5F0DET4_9MICO</name>
<keyword evidence="2" id="KW-0812">Transmembrane</keyword>
<reference evidence="3 4" key="1">
    <citation type="submission" date="2019-03" db="EMBL/GenBank/DDBJ databases">
        <title>Genomics of glacier-inhabiting Cryobacterium strains.</title>
        <authorList>
            <person name="Liu Q."/>
            <person name="Xin Y.-H."/>
        </authorList>
    </citation>
    <scope>NUCLEOTIDE SEQUENCE [LARGE SCALE GENOMIC DNA]</scope>
    <source>
        <strain evidence="3 4">Hh15</strain>
    </source>
</reference>
<comment type="caution">
    <text evidence="3">The sequence shown here is derived from an EMBL/GenBank/DDBJ whole genome shotgun (WGS) entry which is preliminary data.</text>
</comment>
<keyword evidence="4" id="KW-1185">Reference proteome</keyword>
<evidence type="ECO:0000256" key="2">
    <source>
        <dbReference type="SAM" id="Phobius"/>
    </source>
</evidence>
<gene>
    <name evidence="3" type="ORF">E3O10_00110</name>
</gene>
<feature type="region of interest" description="Disordered" evidence="1">
    <location>
        <begin position="62"/>
        <end position="146"/>
    </location>
</feature>
<evidence type="ECO:0000256" key="1">
    <source>
        <dbReference type="SAM" id="MobiDB-lite"/>
    </source>
</evidence>
<sequence length="146" mass="15340">MSAGGMSAGGMSAVGMSAVGMSAVGMSAVGIELLGRRIRNCPKRPNTGDAVAVSVGRDGASVLVPRDCGRPAGRGAERPSPRLPREQRLVEHSGRSRLDQVGALGQRLVHGSVHRPDRARDQPCDETRRTARATGSGIPRLDRRDP</sequence>
<evidence type="ECO:0000313" key="4">
    <source>
        <dbReference type="Proteomes" id="UP000297654"/>
    </source>
</evidence>
<organism evidence="3 4">
    <name type="scientific">Cryobacterium luteum</name>
    <dbReference type="NCBI Taxonomy" id="1424661"/>
    <lineage>
        <taxon>Bacteria</taxon>
        <taxon>Bacillati</taxon>
        <taxon>Actinomycetota</taxon>
        <taxon>Actinomycetes</taxon>
        <taxon>Micrococcales</taxon>
        <taxon>Microbacteriaceae</taxon>
        <taxon>Cryobacterium</taxon>
    </lineage>
</organism>
<accession>A0A5F0DET4</accession>
<protein>
    <submittedName>
        <fullName evidence="3">Uncharacterized protein</fullName>
    </submittedName>
</protein>
<proteinExistence type="predicted"/>
<keyword evidence="2" id="KW-1133">Transmembrane helix</keyword>
<feature type="transmembrane region" description="Helical" evidence="2">
    <location>
        <begin position="12"/>
        <end position="34"/>
    </location>
</feature>
<keyword evidence="2" id="KW-0472">Membrane</keyword>
<feature type="compositionally biased region" description="Basic and acidic residues" evidence="1">
    <location>
        <begin position="114"/>
        <end position="129"/>
    </location>
</feature>